<evidence type="ECO:0000259" key="2">
    <source>
        <dbReference type="Pfam" id="PF03976"/>
    </source>
</evidence>
<organism evidence="3 4">
    <name type="scientific">Gordonibacter massiliensis</name>
    <name type="common">ex Traore et al. 2017</name>
    <dbReference type="NCBI Taxonomy" id="1841863"/>
    <lineage>
        <taxon>Bacteria</taxon>
        <taxon>Bacillati</taxon>
        <taxon>Actinomycetota</taxon>
        <taxon>Coriobacteriia</taxon>
        <taxon>Eggerthellales</taxon>
        <taxon>Eggerthellaceae</taxon>
        <taxon>Gordonibacter</taxon>
    </lineage>
</organism>
<dbReference type="Proteomes" id="UP000587396">
    <property type="component" value="Unassembled WGS sequence"/>
</dbReference>
<feature type="domain" description="Polyphosphate kinase-2-related" evidence="2">
    <location>
        <begin position="359"/>
        <end position="580"/>
    </location>
</feature>
<reference evidence="3 4" key="1">
    <citation type="submission" date="2020-08" db="EMBL/GenBank/DDBJ databases">
        <authorList>
            <person name="Liu C."/>
            <person name="Sun Q."/>
        </authorList>
    </citation>
    <scope>NUCLEOTIDE SEQUENCE [LARGE SCALE GENOMIC DNA]</scope>
    <source>
        <strain evidence="3 4">N22</strain>
    </source>
</reference>
<evidence type="ECO:0000313" key="3">
    <source>
        <dbReference type="EMBL" id="MBC2889819.1"/>
    </source>
</evidence>
<proteinExistence type="predicted"/>
<dbReference type="PANTHER" id="PTHR34383:SF3">
    <property type="entry name" value="POLYPHOSPHATE:AMP PHOSPHOTRANSFERASE"/>
    <property type="match status" value="1"/>
</dbReference>
<keyword evidence="4" id="KW-1185">Reference proteome</keyword>
<dbReference type="Pfam" id="PF03976">
    <property type="entry name" value="PPK2"/>
    <property type="match status" value="3"/>
</dbReference>
<sequence>MLESIDFSRPHLSKEEYKPRRDALMEELVVLQQEAVKKGVGLVVLFEGWNGAGKGSRISDLMYNLDARATSVYVTEDLDVEAARAFPGAREGVTGFFPVMQEFWHALGPRGAMTFYDRGWYTAATQHMLYTEFGALSLDGSRDDGGKGKKGGKKTSAAMERARDERHIDLLHRYLTSAADFEQQLVDDGYVVVKFFVHVGQDAQRKRLERLHDDPATRWRVSKEKLASVGNYPQAYRLYDNLLEGSNFSYAPWHLVSGEDKRAANLAIAETLVAAVKGALAARPDPAAAEAAAKAQANSAGLLDEAPQGERTPDQERAVRAAAEREAAEASARAPRSSRFAIVDDGPSLDAVDHALVLDPDCYKHELKAEQDRLNRLEMEMYQKRVPLMVMYEGWDAAGKGGNIKRVAQALDARAYTVFPSPAPTKPELLHPHLWRYWTRLPKAGHVGIYDRSWYGRVLVERVEGFATPSEWSRAYDEINEFERELVRWGAILLKFWVDVSPDEQLRRFRDREQDPAKQWKITDEDWRNRDKYPQYKAAIEDMFRLTSTTFAPWVVLESDDKRYARVKALKIINDALEARLRET</sequence>
<feature type="region of interest" description="Disordered" evidence="1">
    <location>
        <begin position="298"/>
        <end position="334"/>
    </location>
</feature>
<gene>
    <name evidence="3" type="ORF">H7313_10780</name>
</gene>
<accession>A0A842JKU7</accession>
<keyword evidence="3" id="KW-0808">Transferase</keyword>
<dbReference type="InterPro" id="IPR022488">
    <property type="entry name" value="PPK2-related"/>
</dbReference>
<dbReference type="GO" id="GO:0016740">
    <property type="term" value="F:transferase activity"/>
    <property type="evidence" value="ECO:0007669"/>
    <property type="project" value="UniProtKB-KW"/>
</dbReference>
<feature type="domain" description="Polyphosphate kinase-2-related" evidence="2">
    <location>
        <begin position="12"/>
        <end position="124"/>
    </location>
</feature>
<evidence type="ECO:0000256" key="1">
    <source>
        <dbReference type="SAM" id="MobiDB-lite"/>
    </source>
</evidence>
<dbReference type="PANTHER" id="PTHR34383">
    <property type="entry name" value="POLYPHOSPHATE:AMP PHOSPHOTRANSFERASE-RELATED"/>
    <property type="match status" value="1"/>
</dbReference>
<evidence type="ECO:0000313" key="4">
    <source>
        <dbReference type="Proteomes" id="UP000587396"/>
    </source>
</evidence>
<dbReference type="RefSeq" id="WP_185905598.1">
    <property type="nucleotide sequence ID" value="NZ_JACMSE010000008.1"/>
</dbReference>
<dbReference type="AlphaFoldDB" id="A0A842JKU7"/>
<dbReference type="EMBL" id="JACMSE010000008">
    <property type="protein sequence ID" value="MBC2889819.1"/>
    <property type="molecule type" value="Genomic_DNA"/>
</dbReference>
<feature type="domain" description="Polyphosphate kinase-2-related" evidence="2">
    <location>
        <begin position="171"/>
        <end position="279"/>
    </location>
</feature>
<name>A0A842JKU7_9ACTN</name>
<protein>
    <submittedName>
        <fullName evidence="3">Polyphosphate--AMP phosphotransferase</fullName>
    </submittedName>
</protein>
<dbReference type="InterPro" id="IPR027417">
    <property type="entry name" value="P-loop_NTPase"/>
</dbReference>
<dbReference type="SUPFAM" id="SSF52540">
    <property type="entry name" value="P-loop containing nucleoside triphosphate hydrolases"/>
    <property type="match status" value="2"/>
</dbReference>
<dbReference type="Gene3D" id="3.40.50.300">
    <property type="entry name" value="P-loop containing nucleotide triphosphate hydrolases"/>
    <property type="match status" value="2"/>
</dbReference>
<comment type="caution">
    <text evidence="3">The sequence shown here is derived from an EMBL/GenBank/DDBJ whole genome shotgun (WGS) entry which is preliminary data.</text>
</comment>
<feature type="compositionally biased region" description="Basic and acidic residues" evidence="1">
    <location>
        <begin position="311"/>
        <end position="328"/>
    </location>
</feature>